<gene>
    <name evidence="10" type="ORF">AFL42_17290</name>
</gene>
<sequence>MPDFPEWLEVILRSLILMVVLFTITKILGSKQLSQMNVFEYVTGVVLGGIVAIHTFDPNSHIIYAIIAMLIWFFVPFAAQKIALKSKSFRNFVEGKSTVFIQDGKIMEDNLKKQGYSTDDLLEKLRQRDVFLADDVEFAVLEPDGTLNVLPKRENRPLTAKDLGIKLAPQKEPQTVIMDGKVLYESLANLNLNLAWLETELEKLNVSIENVFLGQADTDGQLYVDLFDDTIAVPSPNEKPLLLATMKKCQADLELFALATENSQSKTLYQTNSKKLQAAIDKIEKYLN</sequence>
<evidence type="ECO:0000256" key="5">
    <source>
        <dbReference type="ARBA" id="ARBA00022989"/>
    </source>
</evidence>
<feature type="transmembrane region" description="Helical" evidence="7">
    <location>
        <begin position="38"/>
        <end position="56"/>
    </location>
</feature>
<evidence type="ECO:0000256" key="1">
    <source>
        <dbReference type="ARBA" id="ARBA00004651"/>
    </source>
</evidence>
<dbReference type="Gene3D" id="3.30.240.20">
    <property type="entry name" value="bsu07140 like domains"/>
    <property type="match status" value="2"/>
</dbReference>
<protein>
    <submittedName>
        <fullName evidence="10">Membrane protein</fullName>
    </submittedName>
</protein>
<evidence type="ECO:0000313" key="10">
    <source>
        <dbReference type="EMBL" id="KPH69271.1"/>
    </source>
</evidence>
<dbReference type="RefSeq" id="WP_060669345.1">
    <property type="nucleotide sequence ID" value="NZ_LGTK01000121.1"/>
</dbReference>
<keyword evidence="3" id="KW-1003">Cell membrane</keyword>
<feature type="domain" description="YetF C-terminal" evidence="8">
    <location>
        <begin position="85"/>
        <end position="216"/>
    </location>
</feature>
<keyword evidence="6 7" id="KW-0472">Membrane</keyword>
<feature type="transmembrane region" description="Helical" evidence="7">
    <location>
        <begin position="12"/>
        <end position="29"/>
    </location>
</feature>
<evidence type="ECO:0000259" key="8">
    <source>
        <dbReference type="Pfam" id="PF04239"/>
    </source>
</evidence>
<feature type="transmembrane region" description="Helical" evidence="7">
    <location>
        <begin position="62"/>
        <end position="79"/>
    </location>
</feature>
<keyword evidence="11" id="KW-1185">Reference proteome</keyword>
<accession>A0ABR5MF54</accession>
<dbReference type="Pfam" id="PF04239">
    <property type="entry name" value="DUF421"/>
    <property type="match status" value="1"/>
</dbReference>
<dbReference type="Proteomes" id="UP000037854">
    <property type="component" value="Unassembled WGS sequence"/>
</dbReference>
<evidence type="ECO:0000259" key="9">
    <source>
        <dbReference type="Pfam" id="PF20730"/>
    </source>
</evidence>
<dbReference type="PANTHER" id="PTHR34582">
    <property type="entry name" value="UPF0702 TRANSMEMBRANE PROTEIN YCAP"/>
    <property type="match status" value="1"/>
</dbReference>
<organism evidence="10 11">
    <name type="scientific">Oceanobacillus caeni</name>
    <dbReference type="NCBI Taxonomy" id="405946"/>
    <lineage>
        <taxon>Bacteria</taxon>
        <taxon>Bacillati</taxon>
        <taxon>Bacillota</taxon>
        <taxon>Bacilli</taxon>
        <taxon>Bacillales</taxon>
        <taxon>Bacillaceae</taxon>
        <taxon>Oceanobacillus</taxon>
    </lineage>
</organism>
<keyword evidence="5 7" id="KW-1133">Transmembrane helix</keyword>
<comment type="caution">
    <text evidence="10">The sequence shown here is derived from an EMBL/GenBank/DDBJ whole genome shotgun (WGS) entry which is preliminary data.</text>
</comment>
<evidence type="ECO:0000256" key="2">
    <source>
        <dbReference type="ARBA" id="ARBA00006448"/>
    </source>
</evidence>
<comment type="subcellular location">
    <subcellularLocation>
        <location evidence="1">Cell membrane</location>
        <topology evidence="1">Multi-pass membrane protein</topology>
    </subcellularLocation>
</comment>
<dbReference type="EMBL" id="LGTK01000121">
    <property type="protein sequence ID" value="KPH69271.1"/>
    <property type="molecule type" value="Genomic_DNA"/>
</dbReference>
<keyword evidence="4 7" id="KW-0812">Transmembrane</keyword>
<evidence type="ECO:0000256" key="4">
    <source>
        <dbReference type="ARBA" id="ARBA00022692"/>
    </source>
</evidence>
<dbReference type="PANTHER" id="PTHR34582:SF7">
    <property type="entry name" value="UPF0702 TRANSMEMBRANE PROTEIN YDFS"/>
    <property type="match status" value="1"/>
</dbReference>
<evidence type="ECO:0000256" key="6">
    <source>
        <dbReference type="ARBA" id="ARBA00023136"/>
    </source>
</evidence>
<dbReference type="Pfam" id="PF20730">
    <property type="entry name" value="YetF_N"/>
    <property type="match status" value="1"/>
</dbReference>
<dbReference type="InterPro" id="IPR023090">
    <property type="entry name" value="UPF0702_alpha/beta_dom_sf"/>
</dbReference>
<dbReference type="Pfam" id="PF07870">
    <property type="entry name" value="DUF1657"/>
    <property type="match status" value="1"/>
</dbReference>
<dbReference type="InterPro" id="IPR048454">
    <property type="entry name" value="YetF_N"/>
</dbReference>
<dbReference type="InterPro" id="IPR012452">
    <property type="entry name" value="DUF1657"/>
</dbReference>
<proteinExistence type="inferred from homology"/>
<comment type="similarity">
    <text evidence="2">Belongs to the UPF0702 family.</text>
</comment>
<feature type="domain" description="YetF-like N-terminal transmembrane" evidence="9">
    <location>
        <begin position="9"/>
        <end position="75"/>
    </location>
</feature>
<evidence type="ECO:0000256" key="7">
    <source>
        <dbReference type="SAM" id="Phobius"/>
    </source>
</evidence>
<evidence type="ECO:0000256" key="3">
    <source>
        <dbReference type="ARBA" id="ARBA00022475"/>
    </source>
</evidence>
<reference evidence="10 11" key="1">
    <citation type="submission" date="2015-07" db="EMBL/GenBank/DDBJ databases">
        <title>High-quality draft genome sequence of Oceanobacillus caeni HM6, a bacillus isolated from a human feces.</title>
        <authorList>
            <person name="Kumar J."/>
            <person name="Verma M.K."/>
            <person name="Pandey R."/>
            <person name="Bhambi M."/>
            <person name="Chauhan N."/>
        </authorList>
    </citation>
    <scope>NUCLEOTIDE SEQUENCE [LARGE SCALE GENOMIC DNA]</scope>
    <source>
        <strain evidence="10 11">HM6</strain>
    </source>
</reference>
<name>A0ABR5MF54_9BACI</name>
<dbReference type="InterPro" id="IPR007353">
    <property type="entry name" value="DUF421"/>
</dbReference>
<evidence type="ECO:0000313" key="11">
    <source>
        <dbReference type="Proteomes" id="UP000037854"/>
    </source>
</evidence>